<evidence type="ECO:0000256" key="3">
    <source>
        <dbReference type="ARBA" id="ARBA00023136"/>
    </source>
</evidence>
<keyword evidence="2" id="KW-0808">Transferase</keyword>
<name>A0A9N8DRW7_9STRA</name>
<dbReference type="Pfam" id="PF09258">
    <property type="entry name" value="Glyco_transf_64"/>
    <property type="match status" value="1"/>
</dbReference>
<evidence type="ECO:0000313" key="7">
    <source>
        <dbReference type="EMBL" id="CAB9505595.1"/>
    </source>
</evidence>
<evidence type="ECO:0000256" key="5">
    <source>
        <dbReference type="SAM" id="Phobius"/>
    </source>
</evidence>
<dbReference type="EMBL" id="CAICTM010000235">
    <property type="protein sequence ID" value="CAB9505595.1"/>
    <property type="molecule type" value="Genomic_DNA"/>
</dbReference>
<protein>
    <submittedName>
        <fullName evidence="7">64 protein</fullName>
    </submittedName>
</protein>
<dbReference type="InterPro" id="IPR004263">
    <property type="entry name" value="Exostosin"/>
</dbReference>
<sequence length="413" mass="46007">MDCSSSGGNSILDDTASSDSYLAHHSYPDDSDDCCIGKSSSLEDTLSLTCDESLGSNLSSTFVADDDEDSSDCEDYPSPHLLRRRLMPIPPSPIAGSGYDTPIRNKSIPEARFVSRKRHSTRILWLMIVLIVYVILTTIDHGGMLDAARDIGISDEARQWRRFFRRRAPKLLHKIPNRASGRSYTIRIKGHRLDLVTQSLDYHAQCPSVKEVQVLWTDPTTNQLPKSISNHQSGKVQPLGKPSTMAVFLLDEDIRITCEEIERAFSEWREDPSRLVGFYPFQHTSEADDGASLLSPYPDFGLRSVSRATGPYSLVSDRAVFVHNSILRSLPSLPTACQDLSLSIIASSMTKKPPVAVLSNPHAIRHSKRSPVISNDQSRRCHEWLSSIGGLTLPSQKATIIGHEKRRLQENEQ</sequence>
<gene>
    <name evidence="7" type="ORF">SEMRO_236_G095120.1</name>
    <name evidence="8" type="ORF">SEMRO_236_G095140.1</name>
</gene>
<evidence type="ECO:0000256" key="2">
    <source>
        <dbReference type="ARBA" id="ARBA00022679"/>
    </source>
</evidence>
<comment type="subcellular location">
    <subcellularLocation>
        <location evidence="1">Membrane</location>
    </subcellularLocation>
</comment>
<dbReference type="GO" id="GO:0016757">
    <property type="term" value="F:glycosyltransferase activity"/>
    <property type="evidence" value="ECO:0007669"/>
    <property type="project" value="InterPro"/>
</dbReference>
<keyword evidence="5" id="KW-0812">Transmembrane</keyword>
<accession>A0A9N8DRW7</accession>
<dbReference type="PANTHER" id="PTHR48261:SF2">
    <property type="entry name" value="ACETYLGLUCOSAMINYLTRANSFERASE"/>
    <property type="match status" value="1"/>
</dbReference>
<evidence type="ECO:0000256" key="1">
    <source>
        <dbReference type="ARBA" id="ARBA00004370"/>
    </source>
</evidence>
<dbReference type="GO" id="GO:0016020">
    <property type="term" value="C:membrane"/>
    <property type="evidence" value="ECO:0007669"/>
    <property type="project" value="UniProtKB-SubCell"/>
</dbReference>
<dbReference type="PANTHER" id="PTHR48261">
    <property type="entry name" value="ACETYLGLUCOSAMINYLTRANSFERASE"/>
    <property type="match status" value="1"/>
</dbReference>
<dbReference type="Proteomes" id="UP001153069">
    <property type="component" value="Unassembled WGS sequence"/>
</dbReference>
<evidence type="ECO:0000313" key="8">
    <source>
        <dbReference type="EMBL" id="CAB9505597.1"/>
    </source>
</evidence>
<organism evidence="7 9">
    <name type="scientific">Seminavis robusta</name>
    <dbReference type="NCBI Taxonomy" id="568900"/>
    <lineage>
        <taxon>Eukaryota</taxon>
        <taxon>Sar</taxon>
        <taxon>Stramenopiles</taxon>
        <taxon>Ochrophyta</taxon>
        <taxon>Bacillariophyta</taxon>
        <taxon>Bacillariophyceae</taxon>
        <taxon>Bacillariophycidae</taxon>
        <taxon>Naviculales</taxon>
        <taxon>Naviculaceae</taxon>
        <taxon>Seminavis</taxon>
    </lineage>
</organism>
<evidence type="ECO:0000256" key="4">
    <source>
        <dbReference type="ARBA" id="ARBA00023157"/>
    </source>
</evidence>
<comment type="caution">
    <text evidence="7">The sequence shown here is derived from an EMBL/GenBank/DDBJ whole genome shotgun (WGS) entry which is preliminary data.</text>
</comment>
<dbReference type="AlphaFoldDB" id="A0A9N8DRW7"/>
<feature type="transmembrane region" description="Helical" evidence="5">
    <location>
        <begin position="122"/>
        <end position="139"/>
    </location>
</feature>
<dbReference type="OrthoDB" id="5954868at2759"/>
<keyword evidence="4" id="KW-1015">Disulfide bond</keyword>
<reference evidence="7" key="1">
    <citation type="submission" date="2020-06" db="EMBL/GenBank/DDBJ databases">
        <authorList>
            <consortium name="Plant Systems Biology data submission"/>
        </authorList>
    </citation>
    <scope>NUCLEOTIDE SEQUENCE</scope>
    <source>
        <strain evidence="7">D6</strain>
    </source>
</reference>
<dbReference type="InterPro" id="IPR015338">
    <property type="entry name" value="GT64_dom"/>
</dbReference>
<feature type="domain" description="Glycosyl transferase 64" evidence="6">
    <location>
        <begin position="187"/>
        <end position="362"/>
    </location>
</feature>
<keyword evidence="9" id="KW-1185">Reference proteome</keyword>
<proteinExistence type="predicted"/>
<evidence type="ECO:0000259" key="6">
    <source>
        <dbReference type="Pfam" id="PF09258"/>
    </source>
</evidence>
<dbReference type="InterPro" id="IPR029044">
    <property type="entry name" value="Nucleotide-diphossugar_trans"/>
</dbReference>
<dbReference type="Gene3D" id="3.90.550.10">
    <property type="entry name" value="Spore Coat Polysaccharide Biosynthesis Protein SpsA, Chain A"/>
    <property type="match status" value="1"/>
</dbReference>
<dbReference type="EMBL" id="CAICTM010000235">
    <property type="protein sequence ID" value="CAB9505597.1"/>
    <property type="molecule type" value="Genomic_DNA"/>
</dbReference>
<keyword evidence="3 5" id="KW-0472">Membrane</keyword>
<evidence type="ECO:0000313" key="9">
    <source>
        <dbReference type="Proteomes" id="UP001153069"/>
    </source>
</evidence>
<keyword evidence="5" id="KW-1133">Transmembrane helix</keyword>